<dbReference type="Proteomes" id="UP001596044">
    <property type="component" value="Unassembled WGS sequence"/>
</dbReference>
<dbReference type="RefSeq" id="WP_333742519.1">
    <property type="nucleotide sequence ID" value="NZ_JAQFVF010000023.1"/>
</dbReference>
<dbReference type="PANTHER" id="PTHR46390:SF1">
    <property type="entry name" value="MANNOSE-1-PHOSPHATE GUANYLYLTRANSFERASE"/>
    <property type="match status" value="1"/>
</dbReference>
<dbReference type="Gene3D" id="2.60.120.10">
    <property type="entry name" value="Jelly Rolls"/>
    <property type="match status" value="1"/>
</dbReference>
<evidence type="ECO:0000313" key="4">
    <source>
        <dbReference type="Proteomes" id="UP001596044"/>
    </source>
</evidence>
<dbReference type="InterPro" id="IPR014710">
    <property type="entry name" value="RmlC-like_jellyroll"/>
</dbReference>
<gene>
    <name evidence="3" type="ORF">ACFPOG_31840</name>
</gene>
<proteinExistence type="predicted"/>
<dbReference type="EMBL" id="JBHSMJ010000065">
    <property type="protein sequence ID" value="MFC5452803.1"/>
    <property type="molecule type" value="Genomic_DNA"/>
</dbReference>
<dbReference type="InterPro" id="IPR001538">
    <property type="entry name" value="Man6P_isomerase-2_C"/>
</dbReference>
<evidence type="ECO:0000313" key="3">
    <source>
        <dbReference type="EMBL" id="MFC5452803.1"/>
    </source>
</evidence>
<accession>A0ABW0KHA5</accession>
<dbReference type="InterPro" id="IPR005835">
    <property type="entry name" value="NTP_transferase_dom"/>
</dbReference>
<evidence type="ECO:0000259" key="2">
    <source>
        <dbReference type="Pfam" id="PF01050"/>
    </source>
</evidence>
<feature type="domain" description="Mannose-6-phosphate isomerase type II C-terminal" evidence="2">
    <location>
        <begin position="343"/>
        <end position="441"/>
    </location>
</feature>
<dbReference type="Gene3D" id="3.90.550.10">
    <property type="entry name" value="Spore Coat Polysaccharide Biosynthesis Protein SpsA, Chain A"/>
    <property type="match status" value="1"/>
</dbReference>
<keyword evidence="4" id="KW-1185">Reference proteome</keyword>
<dbReference type="InterPro" id="IPR051161">
    <property type="entry name" value="Mannose-6P_isomerase_type2"/>
</dbReference>
<dbReference type="Pfam" id="PF00483">
    <property type="entry name" value="NTP_transferase"/>
    <property type="match status" value="1"/>
</dbReference>
<protein>
    <submittedName>
        <fullName evidence="3">Sugar phosphate nucleotidyltransferase</fullName>
    </submittedName>
</protein>
<dbReference type="SUPFAM" id="SSF53448">
    <property type="entry name" value="Nucleotide-diphospho-sugar transferases"/>
    <property type="match status" value="1"/>
</dbReference>
<dbReference type="CDD" id="cd02213">
    <property type="entry name" value="cupin_PMI_typeII_C"/>
    <property type="match status" value="1"/>
</dbReference>
<name>A0ABW0KHA5_9BACL</name>
<dbReference type="Pfam" id="PF01050">
    <property type="entry name" value="MannoseP_isomer"/>
    <property type="match status" value="1"/>
</dbReference>
<sequence length="478" mass="54339">MSLKLILLSGGSGKRLWPLSNGSRSKQFLKLLKDPDGRMESMVQRVWRQLQSVGLTKHAFIATCEEQVDLIMNQLGDDVPIIVEPSRRDTFPAIALATTYLHSVEKIDIEEVVCVLPVDPYVEESFFYAIEKLEEIITSSPIDLALLGVNPTHPSEKYGYILPSLTPNPSGFHFQLVDHFIEKPDEKLAEQLIASHALWNCGVFAFKAKFLLNILTDKKLPVNYEELQNSYQELPQISFDYEVVEKTREIAVKIYNHDWKDLGTWNTFTEEMATNQIGDGIISEDSRNSYLINELNVPIVIQGLSDIVVAASPDGVLVTEKCNSEKIKSLISGMNNRPMFEERRWGTYRILDFSSCGEKQVLTKRLTIYAGKHTSYKTQKQRSKIWTIVIGEGLFAFDGHIYKIECGRVLTIPVGTMHGIKAISDLQIIEIQTGTNLHEEENAEIFMSWKEIEERCKYSDNWNEIVKSGEHVKECADN</sequence>
<dbReference type="PANTHER" id="PTHR46390">
    <property type="entry name" value="MANNOSE-1-PHOSPHATE GUANYLYLTRANSFERASE"/>
    <property type="match status" value="1"/>
</dbReference>
<reference evidence="4" key="1">
    <citation type="journal article" date="2019" name="Int. J. Syst. Evol. Microbiol.">
        <title>The Global Catalogue of Microorganisms (GCM) 10K type strain sequencing project: providing services to taxonomists for standard genome sequencing and annotation.</title>
        <authorList>
            <consortium name="The Broad Institute Genomics Platform"/>
            <consortium name="The Broad Institute Genome Sequencing Center for Infectious Disease"/>
            <person name="Wu L."/>
            <person name="Ma J."/>
        </authorList>
    </citation>
    <scope>NUCLEOTIDE SEQUENCE [LARGE SCALE GENOMIC DNA]</scope>
    <source>
        <strain evidence="4">KACC 11904</strain>
    </source>
</reference>
<feature type="domain" description="Nucleotidyl transferase" evidence="1">
    <location>
        <begin position="6"/>
        <end position="273"/>
    </location>
</feature>
<organism evidence="3 4">
    <name type="scientific">Paenibacillus aestuarii</name>
    <dbReference type="NCBI Taxonomy" id="516965"/>
    <lineage>
        <taxon>Bacteria</taxon>
        <taxon>Bacillati</taxon>
        <taxon>Bacillota</taxon>
        <taxon>Bacilli</taxon>
        <taxon>Bacillales</taxon>
        <taxon>Paenibacillaceae</taxon>
        <taxon>Paenibacillus</taxon>
    </lineage>
</organism>
<evidence type="ECO:0000259" key="1">
    <source>
        <dbReference type="Pfam" id="PF00483"/>
    </source>
</evidence>
<dbReference type="InterPro" id="IPR011051">
    <property type="entry name" value="RmlC_Cupin_sf"/>
</dbReference>
<dbReference type="InterPro" id="IPR029044">
    <property type="entry name" value="Nucleotide-diphossugar_trans"/>
</dbReference>
<dbReference type="SUPFAM" id="SSF51182">
    <property type="entry name" value="RmlC-like cupins"/>
    <property type="match status" value="1"/>
</dbReference>
<comment type="caution">
    <text evidence="3">The sequence shown here is derived from an EMBL/GenBank/DDBJ whole genome shotgun (WGS) entry which is preliminary data.</text>
</comment>